<dbReference type="EMBL" id="VHIR01000002">
    <property type="protein sequence ID" value="TQE44326.1"/>
    <property type="molecule type" value="Genomic_DNA"/>
</dbReference>
<dbReference type="Proteomes" id="UP000318080">
    <property type="component" value="Unassembled WGS sequence"/>
</dbReference>
<gene>
    <name evidence="2" type="ORF">EJK80_01700</name>
</gene>
<feature type="compositionally biased region" description="Polar residues" evidence="1">
    <location>
        <begin position="94"/>
        <end position="107"/>
    </location>
</feature>
<dbReference type="GeneID" id="79851861"/>
<organism evidence="2 3">
    <name type="scientific">Corynebacterium phoceense</name>
    <dbReference type="NCBI Taxonomy" id="1686286"/>
    <lineage>
        <taxon>Bacteria</taxon>
        <taxon>Bacillati</taxon>
        <taxon>Actinomycetota</taxon>
        <taxon>Actinomycetes</taxon>
        <taxon>Mycobacteriales</taxon>
        <taxon>Corynebacteriaceae</taxon>
        <taxon>Corynebacterium</taxon>
    </lineage>
</organism>
<proteinExistence type="predicted"/>
<dbReference type="STRING" id="1686286.GCA_900092335_00524"/>
<accession>A0A540R9C3</accession>
<name>A0A540R9C3_9CORY</name>
<keyword evidence="3" id="KW-1185">Reference proteome</keyword>
<comment type="caution">
    <text evidence="2">The sequence shown here is derived from an EMBL/GenBank/DDBJ whole genome shotgun (WGS) entry which is preliminary data.</text>
</comment>
<protein>
    <recommendedName>
        <fullName evidence="4">Antitoxin</fullName>
    </recommendedName>
</protein>
<evidence type="ECO:0000256" key="1">
    <source>
        <dbReference type="SAM" id="MobiDB-lite"/>
    </source>
</evidence>
<sequence>MSVMDNLKKLSQSETVKAAGASVAEVAKTFGENVKADRAAHPQEATPADASLTDKATAAAKEWGGVLRRSVEATAGSESVAKAKDSLSEAATEVRTTFGTKGVQQPKPSADDSVVEGEVISSDDPGQSPYA</sequence>
<evidence type="ECO:0008006" key="4">
    <source>
        <dbReference type="Google" id="ProtNLM"/>
    </source>
</evidence>
<feature type="region of interest" description="Disordered" evidence="1">
    <location>
        <begin position="73"/>
        <end position="131"/>
    </location>
</feature>
<evidence type="ECO:0000313" key="3">
    <source>
        <dbReference type="Proteomes" id="UP000318080"/>
    </source>
</evidence>
<dbReference type="AlphaFoldDB" id="A0A540R9C3"/>
<evidence type="ECO:0000313" key="2">
    <source>
        <dbReference type="EMBL" id="TQE44326.1"/>
    </source>
</evidence>
<reference evidence="2 3" key="1">
    <citation type="submission" date="2019-06" db="EMBL/GenBank/DDBJ databases">
        <title>Draft genome of C. phoceense Strain 272.</title>
        <authorList>
            <person name="Pacheco L.G.C."/>
            <person name="Barberis C.M."/>
            <person name="Almuzara M.N."/>
            <person name="Traglia G.M."/>
            <person name="Santos C.S."/>
            <person name="Rocha D.J.P.G."/>
            <person name="Aguiar E.R.G.R."/>
            <person name="Vay C.A."/>
        </authorList>
    </citation>
    <scope>NUCLEOTIDE SEQUENCE [LARGE SCALE GENOMIC DNA]</scope>
    <source>
        <strain evidence="2 3">272</strain>
    </source>
</reference>
<dbReference type="RefSeq" id="WP_066489551.1">
    <property type="nucleotide sequence ID" value="NZ_JADPQA010000004.1"/>
</dbReference>